<dbReference type="AlphaFoldDB" id="A0A422R0Z2"/>
<proteinExistence type="predicted"/>
<dbReference type="InterPro" id="IPR010732">
    <property type="entry name" value="T6SS_TssG-like"/>
</dbReference>
<gene>
    <name evidence="1" type="primary">tssG</name>
    <name evidence="1" type="ORF">A7A09_000440</name>
</gene>
<accession>A0A422R0Z2</accession>
<name>A0A422R0Z2_9RHOB</name>
<dbReference type="RefSeq" id="WP_106689330.1">
    <property type="nucleotide sequence ID" value="NZ_PXNQ02000001.1"/>
</dbReference>
<dbReference type="Proteomes" id="UP000238137">
    <property type="component" value="Unassembled WGS sequence"/>
</dbReference>
<sequence>MADDNRHPRPDLTAAPVPDIANMDFFELLRQLETETMRFGRCGGADAEPARLAQQPRQGFAVGDLAEFTPGTETGKPQVCVNVLGLIGPEGPMPLHLTRWIIARQSSRWFAGGSHSGATSDTSFLDFLNMLQHRMMALYWRAWADARAGVQIAHGEGGQVMAMMRALAGIGLPGSRSDDPRIDGSKLHHATSLAQVVRGPGRLTSFLESVLGMPVTLSEFVGVWLDIPENLQTRIGVQHTGLGTGAMVGARRFDRQSRAEIRLGPLSRAEFDRFTDDPLSRGRLRHALLFAQGNDIDFDVRLVLAADEVPQARLGACRVGLTSWIEPKTGHDADDLCYTRINRRPVTAGAERGAA</sequence>
<evidence type="ECO:0000313" key="2">
    <source>
        <dbReference type="Proteomes" id="UP000238137"/>
    </source>
</evidence>
<dbReference type="NCBIfam" id="TIGR03347">
    <property type="entry name" value="VI_chp_1"/>
    <property type="match status" value="1"/>
</dbReference>
<keyword evidence="2" id="KW-1185">Reference proteome</keyword>
<reference evidence="1" key="1">
    <citation type="submission" date="2018-05" db="EMBL/GenBank/DDBJ databases">
        <title>Reclassification of Methylarcula marina and Methylarcula terricola as Paracoccus methylarcula sp.nov., comb.nov. and Paracoccus terricola comb.nov.</title>
        <authorList>
            <person name="Shmareva M.N."/>
            <person name="Doronina N.V."/>
            <person name="Vasilenko O.V."/>
            <person name="Tarlachkov S.V."/>
            <person name="Trotsenko Y.A."/>
        </authorList>
    </citation>
    <scope>NUCLEOTIDE SEQUENCE [LARGE SCALE GENOMIC DNA]</scope>
    <source>
        <strain evidence="1">VKM B-2159</strain>
    </source>
</reference>
<dbReference type="EMBL" id="PXNQ02000001">
    <property type="protein sequence ID" value="RNF35925.1"/>
    <property type="molecule type" value="Genomic_DNA"/>
</dbReference>
<dbReference type="PANTHER" id="PTHR35564:SF4">
    <property type="entry name" value="CYTOPLASMIC PROTEIN"/>
    <property type="match status" value="1"/>
</dbReference>
<organism evidence="1 2">
    <name type="scientific">Paracoccus methylarcula</name>
    <dbReference type="NCBI Taxonomy" id="72022"/>
    <lineage>
        <taxon>Bacteria</taxon>
        <taxon>Pseudomonadati</taxon>
        <taxon>Pseudomonadota</taxon>
        <taxon>Alphaproteobacteria</taxon>
        <taxon>Rhodobacterales</taxon>
        <taxon>Paracoccaceae</taxon>
        <taxon>Paracoccus</taxon>
    </lineage>
</organism>
<evidence type="ECO:0000313" key="1">
    <source>
        <dbReference type="EMBL" id="RNF35925.1"/>
    </source>
</evidence>
<dbReference type="PANTHER" id="PTHR35564">
    <property type="match status" value="1"/>
</dbReference>
<dbReference type="Pfam" id="PF06996">
    <property type="entry name" value="T6SS_TssG"/>
    <property type="match status" value="1"/>
</dbReference>
<comment type="caution">
    <text evidence="1">The sequence shown here is derived from an EMBL/GenBank/DDBJ whole genome shotgun (WGS) entry which is preliminary data.</text>
</comment>
<protein>
    <submittedName>
        <fullName evidence="1">Type VI secretion system baseplate subunit TssG</fullName>
    </submittedName>
</protein>
<dbReference type="OrthoDB" id="1523296at2"/>